<evidence type="ECO:0000313" key="2">
    <source>
        <dbReference type="EMBL" id="CAE2285113.1"/>
    </source>
</evidence>
<proteinExistence type="predicted"/>
<gene>
    <name evidence="2" type="ORF">OAUR00152_LOCUS39904</name>
</gene>
<dbReference type="AlphaFoldDB" id="A0A7S4K622"/>
<reference evidence="2" key="1">
    <citation type="submission" date="2021-01" db="EMBL/GenBank/DDBJ databases">
        <authorList>
            <person name="Corre E."/>
            <person name="Pelletier E."/>
            <person name="Niang G."/>
            <person name="Scheremetjew M."/>
            <person name="Finn R."/>
            <person name="Kale V."/>
            <person name="Holt S."/>
            <person name="Cochrane G."/>
            <person name="Meng A."/>
            <person name="Brown T."/>
            <person name="Cohen L."/>
        </authorList>
    </citation>
    <scope>NUCLEOTIDE SEQUENCE</scope>
    <source>
        <strain evidence="2">Isolate 1302-5</strain>
    </source>
</reference>
<evidence type="ECO:0000256" key="1">
    <source>
        <dbReference type="SAM" id="Phobius"/>
    </source>
</evidence>
<dbReference type="EMBL" id="HBKQ01058359">
    <property type="protein sequence ID" value="CAE2285113.1"/>
    <property type="molecule type" value="Transcribed_RNA"/>
</dbReference>
<feature type="transmembrane region" description="Helical" evidence="1">
    <location>
        <begin position="9"/>
        <end position="28"/>
    </location>
</feature>
<organism evidence="2">
    <name type="scientific">Odontella aurita</name>
    <dbReference type="NCBI Taxonomy" id="265563"/>
    <lineage>
        <taxon>Eukaryota</taxon>
        <taxon>Sar</taxon>
        <taxon>Stramenopiles</taxon>
        <taxon>Ochrophyta</taxon>
        <taxon>Bacillariophyta</taxon>
        <taxon>Mediophyceae</taxon>
        <taxon>Biddulphiophycidae</taxon>
        <taxon>Eupodiscales</taxon>
        <taxon>Odontellaceae</taxon>
        <taxon>Odontella</taxon>
    </lineage>
</organism>
<accession>A0A7S4K622</accession>
<keyword evidence="1" id="KW-0472">Membrane</keyword>
<feature type="transmembrane region" description="Helical" evidence="1">
    <location>
        <begin position="79"/>
        <end position="98"/>
    </location>
</feature>
<keyword evidence="1" id="KW-0812">Transmembrane</keyword>
<keyword evidence="1" id="KW-1133">Transmembrane helix</keyword>
<sequence length="107" mass="11820">MLSSLSRSLFKFAVSTGIVLFVSPLPSFQSFRSHFPYHCLSFFFSSQFFPLVLCPRLCLLIPFSYPCCPAACPLQGSEVVPFLIPAGLLVLFFIALALSSSSSEKRD</sequence>
<protein>
    <submittedName>
        <fullName evidence="2">Uncharacterized protein</fullName>
    </submittedName>
</protein>
<name>A0A7S4K622_9STRA</name>